<keyword evidence="2" id="KW-1185">Reference proteome</keyword>
<accession>A0A4S2KFU5</accession>
<name>A0A4S2KFU5_9HYME</name>
<protein>
    <submittedName>
        <fullName evidence="1">Uncharacterized protein</fullName>
    </submittedName>
</protein>
<reference evidence="1 2" key="1">
    <citation type="journal article" date="2019" name="Philos. Trans. R. Soc. Lond., B, Biol. Sci.">
        <title>Ant behaviour and brain gene expression of defending hosts depend on the ecological success of the intruding social parasite.</title>
        <authorList>
            <person name="Kaur R."/>
            <person name="Stoldt M."/>
            <person name="Jongepier E."/>
            <person name="Feldmeyer B."/>
            <person name="Menzel F."/>
            <person name="Bornberg-Bauer E."/>
            <person name="Foitzik S."/>
        </authorList>
    </citation>
    <scope>NUCLEOTIDE SEQUENCE [LARGE SCALE GENOMIC DNA]</scope>
    <source>
        <tissue evidence="1">Whole body</tissue>
    </source>
</reference>
<comment type="caution">
    <text evidence="1">The sequence shown here is derived from an EMBL/GenBank/DDBJ whole genome shotgun (WGS) entry which is preliminary data.</text>
</comment>
<organism evidence="1 2">
    <name type="scientific">Temnothorax longispinosus</name>
    <dbReference type="NCBI Taxonomy" id="300112"/>
    <lineage>
        <taxon>Eukaryota</taxon>
        <taxon>Metazoa</taxon>
        <taxon>Ecdysozoa</taxon>
        <taxon>Arthropoda</taxon>
        <taxon>Hexapoda</taxon>
        <taxon>Insecta</taxon>
        <taxon>Pterygota</taxon>
        <taxon>Neoptera</taxon>
        <taxon>Endopterygota</taxon>
        <taxon>Hymenoptera</taxon>
        <taxon>Apocrita</taxon>
        <taxon>Aculeata</taxon>
        <taxon>Formicoidea</taxon>
        <taxon>Formicidae</taxon>
        <taxon>Myrmicinae</taxon>
        <taxon>Temnothorax</taxon>
    </lineage>
</organism>
<evidence type="ECO:0000313" key="2">
    <source>
        <dbReference type="Proteomes" id="UP000310200"/>
    </source>
</evidence>
<dbReference type="AlphaFoldDB" id="A0A4S2KFU5"/>
<evidence type="ECO:0000313" key="1">
    <source>
        <dbReference type="EMBL" id="TGZ46689.1"/>
    </source>
</evidence>
<gene>
    <name evidence="1" type="ORF">DBV15_09136</name>
</gene>
<sequence length="94" mass="11223">MRAQHTQLRTYKSISQYVAAPHAHTEHRGVVTIYKRVQNTRPQVTTCDVAFDNNRFRECSILHTIAKSVYYRINRRIIALLYICKRIESYEFMM</sequence>
<dbReference type="Proteomes" id="UP000310200">
    <property type="component" value="Unassembled WGS sequence"/>
</dbReference>
<proteinExistence type="predicted"/>
<dbReference type="EMBL" id="QBLH01002826">
    <property type="protein sequence ID" value="TGZ46689.1"/>
    <property type="molecule type" value="Genomic_DNA"/>
</dbReference>